<evidence type="ECO:0000259" key="2">
    <source>
        <dbReference type="Pfam" id="PF14240"/>
    </source>
</evidence>
<feature type="signal peptide" evidence="1">
    <location>
        <begin position="1"/>
        <end position="23"/>
    </location>
</feature>
<name>A0A833TL07_PHYIN</name>
<dbReference type="Proteomes" id="UP000602510">
    <property type="component" value="Unassembled WGS sequence"/>
</dbReference>
<keyword evidence="4" id="KW-1185">Reference proteome</keyword>
<evidence type="ECO:0000256" key="1">
    <source>
        <dbReference type="SAM" id="SignalP"/>
    </source>
</evidence>
<protein>
    <submittedName>
        <fullName evidence="3">YHYH domain-containing protein</fullName>
    </submittedName>
</protein>
<reference evidence="3" key="1">
    <citation type="submission" date="2020-04" db="EMBL/GenBank/DDBJ databases">
        <title>Hybrid Assembly of Korean Phytophthora infestans isolates.</title>
        <authorList>
            <person name="Prokchorchik M."/>
            <person name="Lee Y."/>
            <person name="Seo J."/>
            <person name="Cho J.-H."/>
            <person name="Park Y.-E."/>
            <person name="Jang D.-C."/>
            <person name="Im J.-S."/>
            <person name="Choi J.-G."/>
            <person name="Park H.-J."/>
            <person name="Lee G.-B."/>
            <person name="Lee Y.-G."/>
            <person name="Hong S.-Y."/>
            <person name="Cho K."/>
            <person name="Sohn K.H."/>
        </authorList>
    </citation>
    <scope>NUCLEOTIDE SEQUENCE</scope>
    <source>
        <strain evidence="3">KR_1_A1</strain>
    </source>
</reference>
<evidence type="ECO:0000313" key="3">
    <source>
        <dbReference type="EMBL" id="KAF4045749.1"/>
    </source>
</evidence>
<dbReference type="PANTHER" id="PTHR30289:SF1">
    <property type="entry name" value="PEBP (PHOSPHATIDYLETHANOLAMINE-BINDING PROTEIN) FAMILY PROTEIN"/>
    <property type="match status" value="1"/>
</dbReference>
<evidence type="ECO:0000313" key="4">
    <source>
        <dbReference type="Proteomes" id="UP000602510"/>
    </source>
</evidence>
<dbReference type="EMBL" id="WSZM01000041">
    <property type="protein sequence ID" value="KAF4045749.1"/>
    <property type="molecule type" value="Genomic_DNA"/>
</dbReference>
<keyword evidence="1" id="KW-0732">Signal</keyword>
<organism evidence="3 4">
    <name type="scientific">Phytophthora infestans</name>
    <name type="common">Potato late blight agent</name>
    <name type="synonym">Botrytis infestans</name>
    <dbReference type="NCBI Taxonomy" id="4787"/>
    <lineage>
        <taxon>Eukaryota</taxon>
        <taxon>Sar</taxon>
        <taxon>Stramenopiles</taxon>
        <taxon>Oomycota</taxon>
        <taxon>Peronosporomycetes</taxon>
        <taxon>Peronosporales</taxon>
        <taxon>Peronosporaceae</taxon>
        <taxon>Phytophthora</taxon>
    </lineage>
</organism>
<sequence length="5401" mass="578022">MRTLQNLVLVLIPLLFLLAPTHSTEPIPQAADADTVVNADTSKSIRLDANLLIPDGGELLLNIQVPHEPIQIRPKGPAKVLRVFSDHVDGKCGEGEAINIFVKYTSSVKLSGSGSPSIILKTGCHATSCHVKEIQRLRCMATKGKFAVGFGSQKVGNIPWDASTKGFAEYLQRMNRINKVSVKYSIDEDRACTFFGNNITITFESMNIAGTDGDLIEMTGDATNAVGDGAVLGHVMYPPSVTSTAWEIRKGVLVPDRKALFVAQTAPDTLKFGYTIQKGDNTTRLEYANSDSLALSLRANGGVRIVNDDGTNTIANTILPPPGFAGDWERGIGTSLSKSSALEIDVTPPYVEIVTSPHEDGTFGIGEEILVHVHFSQPIVVTGLPTVVLETGAVDRIIPFSQVLAGNIAEFKYIVQSMDTSPDLTYTGTTALQLNGGSIKRRSTTPTTNAVLKLPFNGETGSLSVNKNMVIDTTRPKILSVTTAAKDGLYTAGDVIPVIVTFDMPVVVTGSPHLLLSTSSVDLFPGQFVLEAPTFTSNETVVFPSYSLGLSTQSSKGLQFKVEGQILTVDSVLKDEVTMVETYTGTKVVPAALSLRANVPIYTPGFRPAKYSSGSGMKTLTFVYTVQIGDVSARLAYISTTALQLGSGSIRRLSTSPFTNAVLTLATPGTTGSLSASAALVINTDAPHVTQVKPITRDGVYKAGDEIYFEVVFNLPVVVSPVPSLLTNIATAGVERLAVYSGGSGTTSLKFKFDCLKDDQATVLDVKNVNSLRAAYGSSLGWIRRKAAAPMLPAILDLPGAGLSSKGISVNQGCEVVADVSTSHEEGTFGAGESIDLLVKYSASVSVDTTGGIPTLVTSTGKHAVYQSGTGTKTLVFNYVVQHSDISGQFLYPDIYSLRTNGAVIKGVVSSALSSTLLPLSQLSQLKIKDNLFIQTSPPVVTEVSTRFQDQVITVGDSIIVFVNFNYPIYVPPLSVGAGAPTLLLNLGMGDGIASSYVAAEDDAVYFSFTVAASQSASKLSYFGRTALKCSGGDGLNKDSGQNAGPPTAVLFGDVFVASWAEMSSSMNTRQLRVKSFDLQQLPPLSSFEDGGEVSSVVNFASTMDASAPELVIFASKLYLVWVEASSATSNPTQIRVATLSSRSSLNSPAQWTFVDAKPASNLGINKVPTAHAAGPHVVVHNSKMYVAWHENPSGVTQIRVAVFSGIDTAPEWTFIDGNQNARGLNYAATQPAQNVHLCSCGSKGSTTKTLYAAWSETSTLSGTAQIRVAVQTGTDSAPNWRFVDGNTATGLNINTQKIATSPSIQCIGDSSVVLGWQEATGISGSVLFIKKFNGDFTTPQWTRLDGGNGLNFDATQPAQNLKLSVQLLGATEILFATWDEMDSTGTATQIRVAKLLLTGTAYWKFVDGGTKVSVINGDVSHVATRPTLAFKQSQGTVITVWLETHSSGKTHARGSVLEASVKEWQSMSQGCILRESTTSVTSANLVLPELNSPGSLDFGHSIRVETSKPAVQSVSLAGDIYSSITSVNTVQTIDVFNVARIKQGDYELIYGDTKTSCISWNAPATGAGSIQSALESITGLALKVSVAQDTAAFHDGYRYTITFIFPTMGILPLQVKSIPGVQCQKLTCDPPSTRYSCDLGLIQPSQNSDIRTAAGVVDAVVRFSFPVVVPTGNLKLSIDTGATVRDAIYTTRSALQEFDVGVNMASSLLGGGFRLSYGDFSTGVGVGPIYTTKCIELLTNDDDEVQELLSKLREIAVLNTIGVRSISRRKLRSGYRYAIEFRNSGDMLDLVSADSSTCPRIAASTQTIDITADSEILSGEIKIQLGDTISGCIPWNIRAKGPSSSMEAFLKHLESDRVIPVQIVKDPSAYIHGIRFYARFSNLVDARSPLLALTDAGCAAFTCKLVGGATGACTGLSVRSNADFEVTRAKSEAISLRYLVQSSDEATTLTYKSTTSLTGAILRSSMNPVLAASLTLPPPTALVAQDGVTSMAVVRSDKIPVVDRVYSPTIDDIYTAGDVIVVLVEFSDKVLVEGKPILELDSKGEALYTSGSGTDVLKFYYEVQPGEASTDLNYASVSALRTFTVPKSKIKCALCSGSGIDADTTLPTLASASLAGNNALVVDTTIPIVTLITSSRADTAIGDVGYGPGDVVDIIATFSTDVSVIGTPSLSLNSGGTAKFTYAGYRQLLDIGVNAVAPVTSGQFAIAYDDKVSGCIAFNDASSSAETSLKSRLLEFKSIARIGILSVTMAKKKNGNRFEILFDSTKVVDVPLSIELTVSDMCDPLQPSSTAQEALVSRATDKQLVFHYTVGVGDTAAVLNVVSTSISLNFGDASILRQSGSPVIVANVPTSPQNLAQTKTLKVDGTPATISDIVSDSAAGTYGVGFPAVASPLSIAPGEILFHLVFTRPVAVTGTPTVELATGSLRPSGEFIPNRFARFVSQPQPNQVAFLYHIQVDDYSANLAFPNVNVLSGATIYCLSSTMSVRASLILPKLTISSGIIKIDAYSVPAAVKLASSHDDGEYGAGELIEIQVSFSKEIVLLSGLNRNQDWHARYPVALEFKRNIYIMWTERDDMHAPTKSFLYLRVFSSDTLNVVPNTSVSAVNRVPNTFIEKVAMTVWKQNLYAAWDEGGLLYCALFEGIPSTNPWTLIPNMGINKNMAMAASDPVLLAYNLELVVIWREKSLPVGSSTLTGQIRVAVLNYDVDAPLWIFHDGNQIDSGLNKNKRMDASDPTAVVYRGRMYVSWTEMNDDGAYEIVIARRNIQTRDFSTWTYLDALPSTFPTYSFLSAYKPQFAVRRKGIEDMALLISWYRDTVTSNVSEVITGQVLDVDWEASATGSIPRTINAAEEKTTVDKANPNSIEQKFVTCGDKIYSSWLDLEGKSADAAYVLKLATLPSGVDVYKGWTQAGNQSNLNHNPKRDAIDSFLVCSTPSNNNPQPGLVWTEYDGYSIKLRFRHYAVVPRTPGTTSSTFGETVAGAPVLMLATQSNPIGFAACIDKSGLTTTMLSFTYVVQPGESSPQLEILGQDALKLNGAVIRDISGKDPDFTLFPDSANLRSLSYNSKLAINTTPPTVLSVTSKNPSGEYGVGQVLEIQVTFSSPVVVIKGDPASPPTLSLRSDELHLLTSSQGVATYTGGSGSSVLTFEYTTNQQDYCEQLDYLDTASLALNGSTWAIKRNATRPTTSAVLTLPPVKTANSLSGSRTIGIKPTQPSVVQVTSSTPDGTYYPGDIILVDVIFSLPVVVFGFPVLLLETGGNPPTRAFLVSGNGTAKLSFEYKVRIGDNSTRLDVVDDRVGDDRAYFVLSLQLAGYSEIKRASTNPFTSAVTALPAPGLTGSLSFSKNIIVDSTPPTVIGIQSPVIDGTYDIGEQIDILLTFSRPVVVTGIPEVILNVPSEYSRTAVYIDGSDTNILRFSYFPKRGDNSRNLALDILDDNSLILRPLLRGKELLQNPADILCRSLNPVLLADIKLPVPGVAVRSDAVLSLVGNDRKIFVRTDGFRVKAIQSDVPSGIYSPGQRIVLSVVFTGPTAVQGSPRLKLNSNTAAYAAYSGGTGTSKLRFEYIVTTGDSCTELEAASRSALELNGGVISDTEGIYVPLRLGIPAQPGSLSADYRIKVTSTRPLVQRVYCKDGDGSYGVGDTLHIAVVFTRKVTFSNPPPSLLLRFDAGTRAATYLLGDKTDTLEFTMQISSGDSSSRLDYASINALAGIILALSTTPTTAANLELPIPGNAGSLASSTAINVVSTPPSVLDVRAVTRDGNYGLYDTLRLQIRFSFPVYVSSAASQLCAIALAVGDVERRKAVYIGGSTTTKLEFEYVVQIGDHSSRLDYIGANSLQCTALQLTAVPSLQASNTLPLPGAVASLSFNSALRIDASSPRITSVSSGTANGVYGAGQAIDIAMAFSEAVLVPMGATPRLRLAVASNIPVDALLESTKEPYARYTGGSGTNVLAFTYSVREGDMALPLEYAGIEAFSMTSSSAQLTAGDKKYRYASMRLPVPGATGSLSNNRDIHIDTLEPPRVLSVGSFMDDGIYTAGDTLTISVTFSTPVTVSGPPPTLLLNTGNLDTSDADKKAVYVLGSGSSVLLFDYKVQIGDRADRLEYKPCPLSERGAYIQRKWSKLVRCSTTANALQLGGSGSSIKRSSTVPVTDAVLDLPEVSDWAELRVATASDGFVCVTQMEPSTGTEKNTLPLLENEFSISHQKSAINIYSNGVPSHDTVLDEKIKEKKYFIELQRFPTLQSQTLNLSRVSDAFSGVFFNGILFRSSNKSANSTDECGGAVDADGHYFYVNLPMCYLAAIHEPRDAVGSITGLRTRPPSVIVAYALDGFPIYGYYDENGELPSDLDECHGRIRRDGQYAYHLVPPETSASPFMPCLKGIGSQSPLSVFRYPSDISAVEGLSLSELARFNSFVIDENPEVYHAGTWLNPEGLSVVYTSTTVIVRSSGVPSGSYGPFPNAYNRFSVYKQDYVFQFPRHPAIAGATTSLPRDTPIGVMVNGVPFFAAYSDVFGGAVVDTSNPAYSLLDKCNGLVDSGGDYRYYASPDCLLHELGDKAGQPSPLIGFAFDGFPLYGPYGENGQTPSDLDACNGRVGDDGTYRYHVTLTAPYLLGCFRGTPALDPKDLDAASDLYRSLSYAHALRINTDRPQVTHVFTNKRPGAGIPSLSIQNSSRVATYDSSRSSRTQTVFLYVVRSDDVNLEDFSYDAHAAIQLNGGRIARFAAAPVLDADLSLIPSDLDDVDLIRSQSSGLSSKFQLVRDVRVELRGLYHPRAQDLRARLFHGNRESIIFDGCCTPRDAFGEPDMPNVLINRAQLASEPRNPTSGVGWDYSFSDFNGVKNLALGGGATALQSSTSGTCGPMNAIDGKIRGVAVSTQTVARTLPANEANESSWWELRLLDVATVGTIRIWIADSDPSVPVDVFTLRVDSNDGISTVTGDFTLIFITHDTELETKSIGHNAVAMIADEKARITASGVGRGESIQAKLMALGSAIPRLLITREPREAALSRNGAFTWHITFLDIAQGALAVGVNDVCGGAGIVRIGAPLSIDDDSDPIVYRKGEPSKPSASTSVRDTEQPMFPFWVLLFDSSAVMDVESFADAYARAIFSYRVDERQANRSVISVMPPLGTKAQYVRLVAELPRGVLSIAEVEVFTEQSHVLSQYAGGTPVRTAYHPGGKMWSPEEPFRYTFSGMPSEGAWTLAVEDTAVNGSSLTPPRPNTTAGGISDWVLFITNQAGETVSYFMDFQAQLHALPRHGTLHVSPPIFPNGYTELSSNNRERELKEFMLSYQEYGAVQVLRDPSERQLRLPSSVCSAECLAAIKLDPYFYVGLEGDRALKLLRVVGDRMVKYVPDAGFRGLDAFTFSVAVTGQESLVLGTIQLAVKEECEDPECRMSSFLLHRKTR</sequence>
<dbReference type="PANTHER" id="PTHR30289">
    <property type="entry name" value="UNCHARACTERIZED PROTEIN YBCL-RELATED"/>
    <property type="match status" value="1"/>
</dbReference>
<dbReference type="Pfam" id="PF14240">
    <property type="entry name" value="YHYH"/>
    <property type="match status" value="1"/>
</dbReference>
<gene>
    <name evidence="3" type="ORF">GN244_ATG01923</name>
</gene>
<feature type="chain" id="PRO_5032833564" evidence="1">
    <location>
        <begin position="24"/>
        <end position="5401"/>
    </location>
</feature>
<comment type="caution">
    <text evidence="3">The sequence shown here is derived from an EMBL/GenBank/DDBJ whole genome shotgun (WGS) entry which is preliminary data.</text>
</comment>
<feature type="domain" description="YHYH" evidence="2">
    <location>
        <begin position="4471"/>
        <end position="4576"/>
    </location>
</feature>
<accession>A0A833TL07</accession>
<dbReference type="InterPro" id="IPR025924">
    <property type="entry name" value="YHYH_dom"/>
</dbReference>
<dbReference type="Gene3D" id="2.60.120.260">
    <property type="entry name" value="Galactose-binding domain-like"/>
    <property type="match status" value="1"/>
</dbReference>
<proteinExistence type="predicted"/>